<evidence type="ECO:0000256" key="5">
    <source>
        <dbReference type="ARBA" id="ARBA00023163"/>
    </source>
</evidence>
<feature type="compositionally biased region" description="Pro residues" evidence="7">
    <location>
        <begin position="257"/>
        <end position="270"/>
    </location>
</feature>
<feature type="compositionally biased region" description="Polar residues" evidence="7">
    <location>
        <begin position="1"/>
        <end position="16"/>
    </location>
</feature>
<dbReference type="PANTHER" id="PTHR47172:SF24">
    <property type="entry name" value="GATA ZINC FINGER DOMAIN-CONTAINING PROTEIN 14-RELATED"/>
    <property type="match status" value="1"/>
</dbReference>
<keyword evidence="4" id="KW-0805">Transcription regulation</keyword>
<dbReference type="InterPro" id="IPR000679">
    <property type="entry name" value="Znf_GATA"/>
</dbReference>
<evidence type="ECO:0000259" key="8">
    <source>
        <dbReference type="PROSITE" id="PS50114"/>
    </source>
</evidence>
<evidence type="ECO:0000313" key="10">
    <source>
        <dbReference type="Proteomes" id="UP000027073"/>
    </source>
</evidence>
<keyword evidence="2 6" id="KW-0863">Zinc-finger</keyword>
<gene>
    <name evidence="9" type="ORF">PLEOSDRAFT_1093889</name>
</gene>
<keyword evidence="5" id="KW-0804">Transcription</keyword>
<dbReference type="STRING" id="1137138.A0A067NTT3"/>
<dbReference type="InParanoid" id="A0A067NTT3"/>
<evidence type="ECO:0000313" key="9">
    <source>
        <dbReference type="EMBL" id="KDQ27031.1"/>
    </source>
</evidence>
<evidence type="ECO:0000256" key="1">
    <source>
        <dbReference type="ARBA" id="ARBA00022723"/>
    </source>
</evidence>
<dbReference type="CDD" id="cd00202">
    <property type="entry name" value="ZnF_GATA"/>
    <property type="match status" value="1"/>
</dbReference>
<dbReference type="PANTHER" id="PTHR47172">
    <property type="entry name" value="OS01G0976800 PROTEIN"/>
    <property type="match status" value="1"/>
</dbReference>
<dbReference type="GO" id="GO:0008270">
    <property type="term" value="F:zinc ion binding"/>
    <property type="evidence" value="ECO:0007669"/>
    <property type="project" value="UniProtKB-KW"/>
</dbReference>
<evidence type="ECO:0000256" key="6">
    <source>
        <dbReference type="PROSITE-ProRule" id="PRU00094"/>
    </source>
</evidence>
<organism evidence="9 10">
    <name type="scientific">Pleurotus ostreatus (strain PC15)</name>
    <name type="common">Oyster mushroom</name>
    <dbReference type="NCBI Taxonomy" id="1137138"/>
    <lineage>
        <taxon>Eukaryota</taxon>
        <taxon>Fungi</taxon>
        <taxon>Dikarya</taxon>
        <taxon>Basidiomycota</taxon>
        <taxon>Agaricomycotina</taxon>
        <taxon>Agaricomycetes</taxon>
        <taxon>Agaricomycetidae</taxon>
        <taxon>Agaricales</taxon>
        <taxon>Pleurotineae</taxon>
        <taxon>Pleurotaceae</taxon>
        <taxon>Pleurotus</taxon>
    </lineage>
</organism>
<evidence type="ECO:0000256" key="4">
    <source>
        <dbReference type="ARBA" id="ARBA00023015"/>
    </source>
</evidence>
<evidence type="ECO:0000256" key="3">
    <source>
        <dbReference type="ARBA" id="ARBA00022833"/>
    </source>
</evidence>
<feature type="region of interest" description="Disordered" evidence="7">
    <location>
        <begin position="347"/>
        <end position="391"/>
    </location>
</feature>
<keyword evidence="1" id="KW-0479">Metal-binding</keyword>
<dbReference type="GO" id="GO:0043565">
    <property type="term" value="F:sequence-specific DNA binding"/>
    <property type="evidence" value="ECO:0007669"/>
    <property type="project" value="InterPro"/>
</dbReference>
<dbReference type="SUPFAM" id="SSF57716">
    <property type="entry name" value="Glucocorticoid receptor-like (DNA-binding domain)"/>
    <property type="match status" value="1"/>
</dbReference>
<dbReference type="VEuPathDB" id="FungiDB:PLEOSDRAFT_1093889"/>
<feature type="domain" description="GATA-type" evidence="8">
    <location>
        <begin position="302"/>
        <end position="337"/>
    </location>
</feature>
<accession>A0A067NTT3</accession>
<evidence type="ECO:0000256" key="2">
    <source>
        <dbReference type="ARBA" id="ARBA00022771"/>
    </source>
</evidence>
<dbReference type="Proteomes" id="UP000027073">
    <property type="component" value="Unassembled WGS sequence"/>
</dbReference>
<dbReference type="OrthoDB" id="2162994at2759"/>
<protein>
    <recommendedName>
        <fullName evidence="8">GATA-type domain-containing protein</fullName>
    </recommendedName>
</protein>
<dbReference type="GO" id="GO:0006355">
    <property type="term" value="P:regulation of DNA-templated transcription"/>
    <property type="evidence" value="ECO:0007669"/>
    <property type="project" value="InterPro"/>
</dbReference>
<feature type="compositionally biased region" description="Pro residues" evidence="7">
    <location>
        <begin position="173"/>
        <end position="187"/>
    </location>
</feature>
<evidence type="ECO:0000256" key="7">
    <source>
        <dbReference type="SAM" id="MobiDB-lite"/>
    </source>
</evidence>
<dbReference type="Gene3D" id="3.30.50.10">
    <property type="entry name" value="Erythroid Transcription Factor GATA-1, subunit A"/>
    <property type="match status" value="1"/>
</dbReference>
<feature type="compositionally biased region" description="Pro residues" evidence="7">
    <location>
        <begin position="93"/>
        <end position="104"/>
    </location>
</feature>
<dbReference type="Pfam" id="PF00320">
    <property type="entry name" value="GATA"/>
    <property type="match status" value="1"/>
</dbReference>
<dbReference type="EMBL" id="KL198009">
    <property type="protein sequence ID" value="KDQ27031.1"/>
    <property type="molecule type" value="Genomic_DNA"/>
</dbReference>
<dbReference type="SMART" id="SM00401">
    <property type="entry name" value="ZnF_GATA"/>
    <property type="match status" value="1"/>
</dbReference>
<keyword evidence="3" id="KW-0862">Zinc</keyword>
<feature type="region of interest" description="Disordered" evidence="7">
    <location>
        <begin position="238"/>
        <end position="326"/>
    </location>
</feature>
<reference evidence="10" key="1">
    <citation type="journal article" date="2014" name="Proc. Natl. Acad. Sci. U.S.A.">
        <title>Extensive sampling of basidiomycete genomes demonstrates inadequacy of the white-rot/brown-rot paradigm for wood decay fungi.</title>
        <authorList>
            <person name="Riley R."/>
            <person name="Salamov A.A."/>
            <person name="Brown D.W."/>
            <person name="Nagy L.G."/>
            <person name="Floudas D."/>
            <person name="Held B.W."/>
            <person name="Levasseur A."/>
            <person name="Lombard V."/>
            <person name="Morin E."/>
            <person name="Otillar R."/>
            <person name="Lindquist E.A."/>
            <person name="Sun H."/>
            <person name="LaButti K.M."/>
            <person name="Schmutz J."/>
            <person name="Jabbour D."/>
            <person name="Luo H."/>
            <person name="Baker S.E."/>
            <person name="Pisabarro A.G."/>
            <person name="Walton J.D."/>
            <person name="Blanchette R.A."/>
            <person name="Henrissat B."/>
            <person name="Martin F."/>
            <person name="Cullen D."/>
            <person name="Hibbett D.S."/>
            <person name="Grigoriev I.V."/>
        </authorList>
    </citation>
    <scope>NUCLEOTIDE SEQUENCE [LARGE SCALE GENOMIC DNA]</scope>
    <source>
        <strain evidence="10">PC15</strain>
    </source>
</reference>
<dbReference type="AlphaFoldDB" id="A0A067NTT3"/>
<name>A0A067NTT3_PLEO1</name>
<feature type="region of interest" description="Disordered" evidence="7">
    <location>
        <begin position="1"/>
        <end position="190"/>
    </location>
</feature>
<dbReference type="InterPro" id="IPR013088">
    <property type="entry name" value="Znf_NHR/GATA"/>
</dbReference>
<dbReference type="HOGENOM" id="CLU_061218_0_0_1"/>
<feature type="compositionally biased region" description="Low complexity" evidence="7">
    <location>
        <begin position="356"/>
        <end position="373"/>
    </location>
</feature>
<feature type="compositionally biased region" description="Low complexity" evidence="7">
    <location>
        <begin position="45"/>
        <end position="63"/>
    </location>
</feature>
<proteinExistence type="predicted"/>
<dbReference type="PROSITE" id="PS50114">
    <property type="entry name" value="GATA_ZN_FINGER_2"/>
    <property type="match status" value="1"/>
</dbReference>
<sequence length="391" mass="42822">MYSQPQPQAIATNYDYSSYPPPTHAAAPYENGQIHPSQQRPPLRSTSSSQPHSPTQPTHFHQPQPQPTYSNQSQTYAPAPYISHSPPEQRGYAPPPPPPNPNPPRQQHQPPLPQHHLPHPPPAQHQQHQNHQQHPHQPHHQPPAHVSQPPPSHAGLPPKRLREMDSPPMASAPMPPPPITPMGPPPHGLDFRKLFESYELIIRTGDSLSRSSAPGRPFPLDAIDEMLQSATYGVQIFESTSNLPASPALSEVRPPSEEQPPPEPQQPPQEPTTNGTTPEYRAVDAFTDDVAISHAQKTEEPSQDGQTCLGCKATSTPEWRRGPMGPRTLCNACGLVYAKMIKKRTRESLRANGKTNGQNGAAFNGNGDDGASNGEEESDNESYASQDHKDV</sequence>